<keyword evidence="2 5" id="KW-0732">Signal</keyword>
<dbReference type="Ensembl" id="ENSHCOT00000022157.1">
    <property type="protein sequence ID" value="ENSHCOP00000014519.1"/>
    <property type="gene ID" value="ENSHCOG00000017915.1"/>
</dbReference>
<feature type="signal peptide" evidence="5">
    <location>
        <begin position="1"/>
        <end position="18"/>
    </location>
</feature>
<keyword evidence="8" id="KW-1185">Reference proteome</keyword>
<evidence type="ECO:0000256" key="4">
    <source>
        <dbReference type="ARBA" id="ARBA00023180"/>
    </source>
</evidence>
<dbReference type="PANTHER" id="PTHR46750">
    <property type="entry name" value="KUNITZ-TYPE PROTEASE INHIBITOR 1"/>
    <property type="match status" value="1"/>
</dbReference>
<dbReference type="PROSITE" id="PS50986">
    <property type="entry name" value="MANSC"/>
    <property type="match status" value="1"/>
</dbReference>
<feature type="domain" description="MANSC" evidence="6">
    <location>
        <begin position="32"/>
        <end position="113"/>
    </location>
</feature>
<dbReference type="InterPro" id="IPR013980">
    <property type="entry name" value="MANSC_dom"/>
</dbReference>
<dbReference type="STRING" id="109280.ENSHCOP00000014519"/>
<reference evidence="7" key="2">
    <citation type="submission" date="2025-09" db="UniProtKB">
        <authorList>
            <consortium name="Ensembl"/>
        </authorList>
    </citation>
    <scope>IDENTIFICATION</scope>
</reference>
<evidence type="ECO:0000313" key="7">
    <source>
        <dbReference type="Ensembl" id="ENSHCOP00000014519.1"/>
    </source>
</evidence>
<dbReference type="GO" id="GO:0005886">
    <property type="term" value="C:plasma membrane"/>
    <property type="evidence" value="ECO:0007669"/>
    <property type="project" value="TreeGrafter"/>
</dbReference>
<evidence type="ECO:0000256" key="3">
    <source>
        <dbReference type="ARBA" id="ARBA00023136"/>
    </source>
</evidence>
<comment type="subcellular location">
    <subcellularLocation>
        <location evidence="1">Membrane</location>
    </subcellularLocation>
</comment>
<dbReference type="Proteomes" id="UP000264820">
    <property type="component" value="Unplaced"/>
</dbReference>
<organism evidence="7 8">
    <name type="scientific">Hippocampus comes</name>
    <name type="common">Tiger tail seahorse</name>
    <dbReference type="NCBI Taxonomy" id="109280"/>
    <lineage>
        <taxon>Eukaryota</taxon>
        <taxon>Metazoa</taxon>
        <taxon>Chordata</taxon>
        <taxon>Craniata</taxon>
        <taxon>Vertebrata</taxon>
        <taxon>Euteleostomi</taxon>
        <taxon>Actinopterygii</taxon>
        <taxon>Neopterygii</taxon>
        <taxon>Teleostei</taxon>
        <taxon>Neoteleostei</taxon>
        <taxon>Acanthomorphata</taxon>
        <taxon>Syngnathiaria</taxon>
        <taxon>Syngnathiformes</taxon>
        <taxon>Syngnathoidei</taxon>
        <taxon>Syngnathidae</taxon>
        <taxon>Hippocampus</taxon>
    </lineage>
</organism>
<reference evidence="7" key="1">
    <citation type="submission" date="2025-08" db="UniProtKB">
        <authorList>
            <consortium name="Ensembl"/>
        </authorList>
    </citation>
    <scope>IDENTIFICATION</scope>
</reference>
<protein>
    <recommendedName>
        <fullName evidence="6">MANSC domain-containing protein</fullName>
    </recommendedName>
</protein>
<dbReference type="InterPro" id="IPR011106">
    <property type="entry name" value="MANSC_N"/>
</dbReference>
<evidence type="ECO:0000256" key="1">
    <source>
        <dbReference type="ARBA" id="ARBA00004370"/>
    </source>
</evidence>
<dbReference type="Pfam" id="PF07502">
    <property type="entry name" value="MANEC"/>
    <property type="match status" value="1"/>
</dbReference>
<evidence type="ECO:0000313" key="8">
    <source>
        <dbReference type="Proteomes" id="UP000264820"/>
    </source>
</evidence>
<dbReference type="SMART" id="SM00765">
    <property type="entry name" value="MANEC"/>
    <property type="match status" value="1"/>
</dbReference>
<name>A0A3Q2Y9K2_HIPCM</name>
<dbReference type="AlphaFoldDB" id="A0A3Q2Y9K2"/>
<dbReference type="GO" id="GO:0008544">
    <property type="term" value="P:epidermis development"/>
    <property type="evidence" value="ECO:0007669"/>
    <property type="project" value="TreeGrafter"/>
</dbReference>
<dbReference type="InterPro" id="IPR013783">
    <property type="entry name" value="Ig-like_fold"/>
</dbReference>
<dbReference type="GeneTree" id="ENSGT00940000164935"/>
<dbReference type="PANTHER" id="PTHR46750:SF1">
    <property type="entry name" value="KUNITZ-TYPE PROTEASE INHIBITOR 1"/>
    <property type="match status" value="1"/>
</dbReference>
<dbReference type="OMA" id="ESTIHAC"/>
<proteinExistence type="predicted"/>
<dbReference type="Pfam" id="PF22352">
    <property type="entry name" value="K319L-like_PKD"/>
    <property type="match status" value="1"/>
</dbReference>
<sequence length="179" mass="20423">MGWWPLVLLLVFLACAFSQETGEECLAKFKKGREDFVLDVDESVKDGAMFISSPKLDRSRDCVAACCKEEKCNVAFMQGGAEENSIKSCFLFNCLYKKKYACRFVRKKGYYNYILDSVYESYLEVDLPPMANGGQDRVVQPQDSVTLNGLESKDDEGIVSYLWQMLTKYPYAVIEVRQC</sequence>
<dbReference type="GO" id="GO:0030198">
    <property type="term" value="P:extracellular matrix organization"/>
    <property type="evidence" value="ECO:0007669"/>
    <property type="project" value="TreeGrafter"/>
</dbReference>
<dbReference type="GO" id="GO:0004867">
    <property type="term" value="F:serine-type endopeptidase inhibitor activity"/>
    <property type="evidence" value="ECO:0007669"/>
    <property type="project" value="TreeGrafter"/>
</dbReference>
<dbReference type="Gene3D" id="2.60.40.10">
    <property type="entry name" value="Immunoglobulins"/>
    <property type="match status" value="1"/>
</dbReference>
<evidence type="ECO:0000256" key="2">
    <source>
        <dbReference type="ARBA" id="ARBA00022729"/>
    </source>
</evidence>
<accession>A0A3Q2Y9K2</accession>
<feature type="chain" id="PRO_5018679143" description="MANSC domain-containing protein" evidence="5">
    <location>
        <begin position="19"/>
        <end position="179"/>
    </location>
</feature>
<evidence type="ECO:0000256" key="5">
    <source>
        <dbReference type="SAM" id="SignalP"/>
    </source>
</evidence>
<keyword evidence="4" id="KW-0325">Glycoprotein</keyword>
<evidence type="ECO:0000259" key="6">
    <source>
        <dbReference type="PROSITE" id="PS50986"/>
    </source>
</evidence>
<dbReference type="GO" id="GO:0060429">
    <property type="term" value="P:epithelium development"/>
    <property type="evidence" value="ECO:0007669"/>
    <property type="project" value="TreeGrafter"/>
</dbReference>
<keyword evidence="3" id="KW-0472">Membrane</keyword>